<comment type="caution">
    <text evidence="1">The sequence shown here is derived from an EMBL/GenBank/DDBJ whole genome shotgun (WGS) entry which is preliminary data.</text>
</comment>
<dbReference type="Proteomes" id="UP001321473">
    <property type="component" value="Unassembled WGS sequence"/>
</dbReference>
<proteinExistence type="predicted"/>
<organism evidence="1 2">
    <name type="scientific">Amblyomma americanum</name>
    <name type="common">Lone star tick</name>
    <dbReference type="NCBI Taxonomy" id="6943"/>
    <lineage>
        <taxon>Eukaryota</taxon>
        <taxon>Metazoa</taxon>
        <taxon>Ecdysozoa</taxon>
        <taxon>Arthropoda</taxon>
        <taxon>Chelicerata</taxon>
        <taxon>Arachnida</taxon>
        <taxon>Acari</taxon>
        <taxon>Parasitiformes</taxon>
        <taxon>Ixodida</taxon>
        <taxon>Ixodoidea</taxon>
        <taxon>Ixodidae</taxon>
        <taxon>Amblyomminae</taxon>
        <taxon>Amblyomma</taxon>
    </lineage>
</organism>
<evidence type="ECO:0000313" key="1">
    <source>
        <dbReference type="EMBL" id="KAK8771154.1"/>
    </source>
</evidence>
<evidence type="ECO:0000313" key="2">
    <source>
        <dbReference type="Proteomes" id="UP001321473"/>
    </source>
</evidence>
<keyword evidence="2" id="KW-1185">Reference proteome</keyword>
<name>A0AAQ4E910_AMBAM</name>
<dbReference type="AlphaFoldDB" id="A0AAQ4E910"/>
<dbReference type="EMBL" id="JARKHS020020073">
    <property type="protein sequence ID" value="KAK8771154.1"/>
    <property type="molecule type" value="Genomic_DNA"/>
</dbReference>
<accession>A0AAQ4E910</accession>
<gene>
    <name evidence="1" type="ORF">V5799_025595</name>
</gene>
<reference evidence="1 2" key="1">
    <citation type="journal article" date="2023" name="Arcadia Sci">
        <title>De novo assembly of a long-read Amblyomma americanum tick genome.</title>
        <authorList>
            <person name="Chou S."/>
            <person name="Poskanzer K.E."/>
            <person name="Rollins M."/>
            <person name="Thuy-Boun P.S."/>
        </authorList>
    </citation>
    <scope>NUCLEOTIDE SEQUENCE [LARGE SCALE GENOMIC DNA]</scope>
    <source>
        <strain evidence="1">F_SG_1</strain>
        <tissue evidence="1">Salivary glands</tissue>
    </source>
</reference>
<protein>
    <submittedName>
        <fullName evidence="1">Uncharacterized protein</fullName>
    </submittedName>
</protein>
<sequence length="158" mass="17571">MEEIVCIEVELCFHSSIVDLEKKLVTAAEVFSEKEQRESTLLDLMKHLQGKVTHSLVIEAALPAGEVQVMAPHIYTSTDGTFVFAGSLNEVIRVSSGGLQRALIICLLIYYVKNLEYPSAFSQILFVVQKIVLPGEIIPRGLVSARLRKFLTVLNKIL</sequence>